<accession>A0A1H1EEK3</accession>
<proteinExistence type="predicted"/>
<protein>
    <recommendedName>
        <fullName evidence="4">PE family protein</fullName>
    </recommendedName>
</protein>
<evidence type="ECO:0000256" key="1">
    <source>
        <dbReference type="SAM" id="MobiDB-lite"/>
    </source>
</evidence>
<gene>
    <name evidence="2" type="ORF">SAMN04489718_2497</name>
</gene>
<reference evidence="3" key="1">
    <citation type="submission" date="2016-10" db="EMBL/GenBank/DDBJ databases">
        <authorList>
            <person name="Varghese N."/>
            <person name="Submissions S."/>
        </authorList>
    </citation>
    <scope>NUCLEOTIDE SEQUENCE [LARGE SCALE GENOMIC DNA]</scope>
    <source>
        <strain evidence="3">DSM 45459</strain>
    </source>
</reference>
<name>A0A1H1EEK3_9ACTN</name>
<evidence type="ECO:0008006" key="4">
    <source>
        <dbReference type="Google" id="ProtNLM"/>
    </source>
</evidence>
<keyword evidence="3" id="KW-1185">Reference proteome</keyword>
<dbReference type="EMBL" id="FNKO01000002">
    <property type="protein sequence ID" value="SDQ86990.1"/>
    <property type="molecule type" value="Genomic_DNA"/>
</dbReference>
<dbReference type="RefSeq" id="WP_092524046.1">
    <property type="nucleotide sequence ID" value="NZ_FNKO01000002.1"/>
</dbReference>
<evidence type="ECO:0000313" key="3">
    <source>
        <dbReference type="Proteomes" id="UP000199301"/>
    </source>
</evidence>
<dbReference type="Proteomes" id="UP000199301">
    <property type="component" value="Unassembled WGS sequence"/>
</dbReference>
<feature type="compositionally biased region" description="Polar residues" evidence="1">
    <location>
        <begin position="13"/>
        <end position="24"/>
    </location>
</feature>
<feature type="compositionally biased region" description="Basic and acidic residues" evidence="1">
    <location>
        <begin position="1"/>
        <end position="10"/>
    </location>
</feature>
<sequence length="127" mass="13668">MPESSQREDAAGSLSSTEAASLSGSVRVESSAIPDLVEALQSSLDRVGKQIEHAITELRIRPWAGDPVSTGTAEKFNEHSVGGDRAALTALYGYRDRLQAASDALRDAEARYRDDEDANVTRMRTGC</sequence>
<organism evidence="2 3">
    <name type="scientific">Actinopolyspora saharensis</name>
    <dbReference type="NCBI Taxonomy" id="995062"/>
    <lineage>
        <taxon>Bacteria</taxon>
        <taxon>Bacillati</taxon>
        <taxon>Actinomycetota</taxon>
        <taxon>Actinomycetes</taxon>
        <taxon>Actinopolysporales</taxon>
        <taxon>Actinopolysporaceae</taxon>
        <taxon>Actinopolyspora</taxon>
    </lineage>
</organism>
<dbReference type="OrthoDB" id="5189596at2"/>
<feature type="region of interest" description="Disordered" evidence="1">
    <location>
        <begin position="1"/>
        <end position="27"/>
    </location>
</feature>
<evidence type="ECO:0000313" key="2">
    <source>
        <dbReference type="EMBL" id="SDQ86990.1"/>
    </source>
</evidence>
<dbReference type="AlphaFoldDB" id="A0A1H1EEK3"/>
<dbReference type="STRING" id="995062.SAMN04489718_2497"/>